<name>A0A9X8Y806_9FIRM</name>
<dbReference type="PANTHER" id="PTHR37804:SF1">
    <property type="entry name" value="CDAA REGULATORY PROTEIN CDAR"/>
    <property type="match status" value="1"/>
</dbReference>
<dbReference type="Proteomes" id="UP000294682">
    <property type="component" value="Unassembled WGS sequence"/>
</dbReference>
<keyword evidence="3" id="KW-1185">Reference proteome</keyword>
<gene>
    <name evidence="2" type="ORF">EDD78_10721</name>
</gene>
<dbReference type="Pfam" id="PF07949">
    <property type="entry name" value="YbbR"/>
    <property type="match status" value="1"/>
</dbReference>
<evidence type="ECO:0000313" key="3">
    <source>
        <dbReference type="Proteomes" id="UP000294682"/>
    </source>
</evidence>
<dbReference type="PANTHER" id="PTHR37804">
    <property type="entry name" value="CDAA REGULATORY PROTEIN CDAR"/>
    <property type="match status" value="1"/>
</dbReference>
<dbReference type="OrthoDB" id="1863166at2"/>
<sequence length="420" mass="46180">MKKIGAFFKRCFDSNRFLKVFSLVVAFIIWLIVATTVDPYIRHEIVDIPVNVDAQSAALQRQGLSVITIDPDTVRVTVHGKRYVVGRLTADDIKIVPKLTSATSAGTQTLRLEWSPDGSEEYTVESITPAAIVARFDRIDSKTLDIQADVTGVSVPDGYIKESEIITPDKITIRGPTNDLQKVAHAIVSVDLDQSLTSTANAAGEIVLKDSDGNVIENEHITMDYETAEVTIPVLKKKEVPLRIDFLNVPQGFPIEELHYTLSNDSITIAGPQTLVDSYQEILLGRVDLKTLDLGSKEQFDVTLPSGFENVDNILSVEVTFDTDDYVAQNFNLSEITLVNEPQNYDVTINNPYLNNVKIVGPSEVVSELTAGDIVAEVDVSDREVVTGQIKVPVQVYVPNKGTVWAVGNYSTLVTISEKQ</sequence>
<feature type="transmembrane region" description="Helical" evidence="1">
    <location>
        <begin position="20"/>
        <end position="41"/>
    </location>
</feature>
<protein>
    <submittedName>
        <fullName evidence="2">YbbR domain-containing protein</fullName>
    </submittedName>
</protein>
<evidence type="ECO:0000313" key="2">
    <source>
        <dbReference type="EMBL" id="TCL42920.1"/>
    </source>
</evidence>
<reference evidence="2 3" key="1">
    <citation type="submission" date="2019-03" db="EMBL/GenBank/DDBJ databases">
        <title>Genomic Encyclopedia of Type Strains, Phase IV (KMG-IV): sequencing the most valuable type-strain genomes for metagenomic binning, comparative biology and taxonomic classification.</title>
        <authorList>
            <person name="Goeker M."/>
        </authorList>
    </citation>
    <scope>NUCLEOTIDE SEQUENCE [LARGE SCALE GENOMIC DNA]</scope>
    <source>
        <strain evidence="2 3">DSM 100433</strain>
    </source>
</reference>
<dbReference type="AlphaFoldDB" id="A0A9X8Y806"/>
<dbReference type="InterPro" id="IPR012505">
    <property type="entry name" value="YbbR"/>
</dbReference>
<dbReference type="InterPro" id="IPR053154">
    <property type="entry name" value="c-di-AMP_regulator"/>
</dbReference>
<keyword evidence="1" id="KW-1133">Transmembrane helix</keyword>
<evidence type="ECO:0000256" key="1">
    <source>
        <dbReference type="SAM" id="Phobius"/>
    </source>
</evidence>
<keyword evidence="1" id="KW-0472">Membrane</keyword>
<comment type="caution">
    <text evidence="2">The sequence shown here is derived from an EMBL/GenBank/DDBJ whole genome shotgun (WGS) entry which is preliminary data.</text>
</comment>
<accession>A0A9X8Y806</accession>
<dbReference type="Gene3D" id="2.170.120.30">
    <property type="match status" value="2"/>
</dbReference>
<dbReference type="EMBL" id="SLUK01000007">
    <property type="protein sequence ID" value="TCL42920.1"/>
    <property type="molecule type" value="Genomic_DNA"/>
</dbReference>
<dbReference type="Gene3D" id="2.170.120.40">
    <property type="entry name" value="YbbR-like domain"/>
    <property type="match status" value="1"/>
</dbReference>
<proteinExistence type="predicted"/>
<keyword evidence="1" id="KW-0812">Transmembrane</keyword>
<organism evidence="2 3">
    <name type="scientific">Harryflintia acetispora</name>
    <dbReference type="NCBI Taxonomy" id="1849041"/>
    <lineage>
        <taxon>Bacteria</taxon>
        <taxon>Bacillati</taxon>
        <taxon>Bacillota</taxon>
        <taxon>Clostridia</taxon>
        <taxon>Eubacteriales</taxon>
        <taxon>Oscillospiraceae</taxon>
        <taxon>Harryflintia</taxon>
    </lineage>
</organism>
<dbReference type="RefSeq" id="WP_079700085.1">
    <property type="nucleotide sequence ID" value="NZ_JADNAH010000064.1"/>
</dbReference>